<accession>A0AAN5IBB4</accession>
<evidence type="ECO:0000313" key="1">
    <source>
        <dbReference type="EMBL" id="GMR59788.1"/>
    </source>
</evidence>
<name>A0AAN5IBB4_9BILA</name>
<organism evidence="1 2">
    <name type="scientific">Pristionchus mayeri</name>
    <dbReference type="NCBI Taxonomy" id="1317129"/>
    <lineage>
        <taxon>Eukaryota</taxon>
        <taxon>Metazoa</taxon>
        <taxon>Ecdysozoa</taxon>
        <taxon>Nematoda</taxon>
        <taxon>Chromadorea</taxon>
        <taxon>Rhabditida</taxon>
        <taxon>Rhabditina</taxon>
        <taxon>Diplogasteromorpha</taxon>
        <taxon>Diplogasteroidea</taxon>
        <taxon>Neodiplogasteridae</taxon>
        <taxon>Pristionchus</taxon>
    </lineage>
</organism>
<evidence type="ECO:0000313" key="2">
    <source>
        <dbReference type="Proteomes" id="UP001328107"/>
    </source>
</evidence>
<sequence length="66" mass="7440">PPSEIDSETPSVSTVHVDVESRWCSWIIDQMTTIFARAERDAALPLIEEGPPLSLYSFYTQTGRNQ</sequence>
<keyword evidence="2" id="KW-1185">Reference proteome</keyword>
<dbReference type="Proteomes" id="UP001328107">
    <property type="component" value="Unassembled WGS sequence"/>
</dbReference>
<gene>
    <name evidence="1" type="ORF">PMAYCL1PPCAC_29983</name>
</gene>
<reference evidence="2" key="1">
    <citation type="submission" date="2022-10" db="EMBL/GenBank/DDBJ databases">
        <title>Genome assembly of Pristionchus species.</title>
        <authorList>
            <person name="Yoshida K."/>
            <person name="Sommer R.J."/>
        </authorList>
    </citation>
    <scope>NUCLEOTIDE SEQUENCE [LARGE SCALE GENOMIC DNA]</scope>
    <source>
        <strain evidence="2">RS5460</strain>
    </source>
</reference>
<proteinExistence type="predicted"/>
<dbReference type="AlphaFoldDB" id="A0AAN5IBB4"/>
<feature type="non-terminal residue" evidence="1">
    <location>
        <position position="1"/>
    </location>
</feature>
<comment type="caution">
    <text evidence="1">The sequence shown here is derived from an EMBL/GenBank/DDBJ whole genome shotgun (WGS) entry which is preliminary data.</text>
</comment>
<protein>
    <submittedName>
        <fullName evidence="1">Uncharacterized protein</fullName>
    </submittedName>
</protein>
<dbReference type="EMBL" id="BTRK01000006">
    <property type="protein sequence ID" value="GMR59788.1"/>
    <property type="molecule type" value="Genomic_DNA"/>
</dbReference>